<evidence type="ECO:0000313" key="1">
    <source>
        <dbReference type="EMBL" id="KAJ5146588.1"/>
    </source>
</evidence>
<reference evidence="1" key="1">
    <citation type="submission" date="2022-11" db="EMBL/GenBank/DDBJ databases">
        <authorList>
            <person name="Petersen C."/>
        </authorList>
    </citation>
    <scope>NUCLEOTIDE SEQUENCE</scope>
    <source>
        <strain evidence="1">IBT 22155</strain>
    </source>
</reference>
<dbReference type="GeneID" id="81401066"/>
<reference evidence="1" key="2">
    <citation type="journal article" date="2023" name="IMA Fungus">
        <title>Comparative genomic study of the Penicillium genus elucidates a diverse pangenome and 15 lateral gene transfer events.</title>
        <authorList>
            <person name="Petersen C."/>
            <person name="Sorensen T."/>
            <person name="Nielsen M.R."/>
            <person name="Sondergaard T.E."/>
            <person name="Sorensen J.L."/>
            <person name="Fitzpatrick D.A."/>
            <person name="Frisvad J.C."/>
            <person name="Nielsen K.L."/>
        </authorList>
    </citation>
    <scope>NUCLEOTIDE SEQUENCE</scope>
    <source>
        <strain evidence="1">IBT 22155</strain>
    </source>
</reference>
<protein>
    <submittedName>
        <fullName evidence="1">Uncharacterized protein</fullName>
    </submittedName>
</protein>
<name>A0A9W9LC70_9EURO</name>
<evidence type="ECO:0000313" key="2">
    <source>
        <dbReference type="Proteomes" id="UP001149079"/>
    </source>
</evidence>
<comment type="caution">
    <text evidence="1">The sequence shown here is derived from an EMBL/GenBank/DDBJ whole genome shotgun (WGS) entry which is preliminary data.</text>
</comment>
<organism evidence="1 2">
    <name type="scientific">Penicillium bovifimosum</name>
    <dbReference type="NCBI Taxonomy" id="126998"/>
    <lineage>
        <taxon>Eukaryota</taxon>
        <taxon>Fungi</taxon>
        <taxon>Dikarya</taxon>
        <taxon>Ascomycota</taxon>
        <taxon>Pezizomycotina</taxon>
        <taxon>Eurotiomycetes</taxon>
        <taxon>Eurotiomycetidae</taxon>
        <taxon>Eurotiales</taxon>
        <taxon>Aspergillaceae</taxon>
        <taxon>Penicillium</taxon>
    </lineage>
</organism>
<accession>A0A9W9LC70</accession>
<proteinExistence type="predicted"/>
<dbReference type="AlphaFoldDB" id="A0A9W9LC70"/>
<dbReference type="Proteomes" id="UP001149079">
    <property type="component" value="Unassembled WGS sequence"/>
</dbReference>
<gene>
    <name evidence="1" type="ORF">N7515_001152</name>
</gene>
<sequence>MHGRKLTETRIDFSSAHRGGKTLYWVDLYRKVSIASARRNGRGEVLRGKFDKAVNQKGSQRPAETSQRIPSSIVLYFIKHAEYPVVVCKRCQVGVRPSTIPAHLKGPHHNIPFPQAKQISATVHLWNGVGDCESWEVPRRLLEPIPGIVVHTDGFLCRLDPECSWVVCNDKVMKTHWRADHGRVAPSARGRPRKDSESTRFWEANTARAAYQQVVSHGVGSHYVLIENYELPDPAEEVTREAGQHHAGLNALRTLYQQHKEPVTTTEAGQWDETNSFLRYAKWDRYLEGLEPSEYRLSIQEPLEHDQSDDALATAAIWKSMAEVARTGQELTNTLGYELLIVAAKVSRDTDPHRPLKAYMNQENIATHCLPWQQILMFFARTQFPSTPEPGESKFQLTGLNEACLNFCLSLLSQNCDVNEYGCALVCALAVLGRGEVAWLTADSYPPILSRVIKVARFMVVLKALSMDSRAGEIGRQLELNSLGATPTGPPAISHNLWLPSDVLAVPSIAELESVSHDSFSDWLGRLVDQFMVRESRGPMKWMLGLRAVGLKIHYNTTTPGYLGWMGIDRLCYKKVTFTVGEFTGFVHVLVNDARQILMDDLMLGHKTEVPKIPWDFFYDDPTNVGAGWSFLQDPRTPWPVVGEQWMFEQIANNPDVDREFFRDGKPRMAKIDCYMKQLVAFRRKLSVLVHICSGQPARAPELLSIRHRNTDAGGVRNVFIEDGLVAMATSYHKGFHATNDAKIIHRYLPREIGELVVWYLWLVLPFVHALELYQRHEREQPVNHKVRKREAYMWHPDPHSDKPWSSERLRETLKEETKVILHAELNLMAYRDIAIGLSRRFLRSTHQFTHNVHDESRAEVLDDDFDEREMGPEEWSGHIADLQAAHSSHVAGMVYGRLITEQPGATAEKRQHFRICSTDWHRFLGFPSVKAELLNPYRRHELSPWQKEAQESRTARRWDLRNTPLEYTDMTKHNSC</sequence>
<dbReference type="EMBL" id="JAPQKL010000001">
    <property type="protein sequence ID" value="KAJ5146588.1"/>
    <property type="molecule type" value="Genomic_DNA"/>
</dbReference>
<dbReference type="RefSeq" id="XP_056527062.1">
    <property type="nucleotide sequence ID" value="XM_056661896.1"/>
</dbReference>
<dbReference type="InterPro" id="IPR022698">
    <property type="entry name" value="OrsD"/>
</dbReference>
<dbReference type="OrthoDB" id="4507197at2759"/>
<keyword evidence="2" id="KW-1185">Reference proteome</keyword>
<dbReference type="Pfam" id="PF12013">
    <property type="entry name" value="OrsD"/>
    <property type="match status" value="1"/>
</dbReference>